<feature type="region of interest" description="Disordered" evidence="1">
    <location>
        <begin position="30"/>
        <end position="61"/>
    </location>
</feature>
<evidence type="ECO:0000313" key="3">
    <source>
        <dbReference type="Proteomes" id="UP001265550"/>
    </source>
</evidence>
<organism evidence="2 3">
    <name type="scientific">Hydrogenophaga laconesensis</name>
    <dbReference type="NCBI Taxonomy" id="1805971"/>
    <lineage>
        <taxon>Bacteria</taxon>
        <taxon>Pseudomonadati</taxon>
        <taxon>Pseudomonadota</taxon>
        <taxon>Betaproteobacteria</taxon>
        <taxon>Burkholderiales</taxon>
        <taxon>Comamonadaceae</taxon>
        <taxon>Hydrogenophaga</taxon>
    </lineage>
</organism>
<protein>
    <submittedName>
        <fullName evidence="2">Uncharacterized protein</fullName>
    </submittedName>
</protein>
<accession>A0ABU1V9T2</accession>
<dbReference type="RefSeq" id="WP_204733082.1">
    <property type="nucleotide sequence ID" value="NZ_JAVDWE010000004.1"/>
</dbReference>
<comment type="caution">
    <text evidence="2">The sequence shown here is derived from an EMBL/GenBank/DDBJ whole genome shotgun (WGS) entry which is preliminary data.</text>
</comment>
<dbReference type="EMBL" id="JAVDWE010000004">
    <property type="protein sequence ID" value="MDR7094218.1"/>
    <property type="molecule type" value="Genomic_DNA"/>
</dbReference>
<feature type="compositionally biased region" description="Basic and acidic residues" evidence="1">
    <location>
        <begin position="30"/>
        <end position="39"/>
    </location>
</feature>
<evidence type="ECO:0000256" key="1">
    <source>
        <dbReference type="SAM" id="MobiDB-lite"/>
    </source>
</evidence>
<proteinExistence type="predicted"/>
<gene>
    <name evidence="2" type="ORF">J2X09_001956</name>
</gene>
<keyword evidence="3" id="KW-1185">Reference proteome</keyword>
<dbReference type="Proteomes" id="UP001265550">
    <property type="component" value="Unassembled WGS sequence"/>
</dbReference>
<name>A0ABU1V9T2_9BURK</name>
<evidence type="ECO:0000313" key="2">
    <source>
        <dbReference type="EMBL" id="MDR7094218.1"/>
    </source>
</evidence>
<reference evidence="2 3" key="1">
    <citation type="submission" date="2023-07" db="EMBL/GenBank/DDBJ databases">
        <title>Sorghum-associated microbial communities from plants grown in Nebraska, USA.</title>
        <authorList>
            <person name="Schachtman D."/>
        </authorList>
    </citation>
    <scope>NUCLEOTIDE SEQUENCE [LARGE SCALE GENOMIC DNA]</scope>
    <source>
        <strain evidence="2 3">BE240</strain>
    </source>
</reference>
<sequence length="61" mass="6207">MIKIFIAFAIFAAVAIFALMKGGDIDMGGEKHGMDHVEHPAPAAPAPAATPAAPAPAEQPK</sequence>